<accession>X1SKD0</accession>
<comment type="caution">
    <text evidence="1">The sequence shown here is derived from an EMBL/GenBank/DDBJ whole genome shotgun (WGS) entry which is preliminary data.</text>
</comment>
<name>X1SKD0_9ZZZZ</name>
<feature type="non-terminal residue" evidence="1">
    <location>
        <position position="1"/>
    </location>
</feature>
<protein>
    <submittedName>
        <fullName evidence="1">Uncharacterized protein</fullName>
    </submittedName>
</protein>
<evidence type="ECO:0000313" key="1">
    <source>
        <dbReference type="EMBL" id="GAI93418.1"/>
    </source>
</evidence>
<reference evidence="1" key="1">
    <citation type="journal article" date="2014" name="Front. Microbiol.">
        <title>High frequency of phylogenetically diverse reductive dehalogenase-homologous genes in deep subseafloor sedimentary metagenomes.</title>
        <authorList>
            <person name="Kawai M."/>
            <person name="Futagami T."/>
            <person name="Toyoda A."/>
            <person name="Takaki Y."/>
            <person name="Nishi S."/>
            <person name="Hori S."/>
            <person name="Arai W."/>
            <person name="Tsubouchi T."/>
            <person name="Morono Y."/>
            <person name="Uchiyama I."/>
            <person name="Ito T."/>
            <person name="Fujiyama A."/>
            <person name="Inagaki F."/>
            <person name="Takami H."/>
        </authorList>
    </citation>
    <scope>NUCLEOTIDE SEQUENCE</scope>
    <source>
        <strain evidence="1">Expedition CK06-06</strain>
    </source>
</reference>
<sequence length="101" mass="11643">PFQILKASDDSLLAEKVWGDANALTLEVTYAEVQFDTPVTINDIVRLGVYYPFGDSSNHIWVNWQDTDVKDDEHLTVKVNGAWYDEPTGDCAYRYKYYEVE</sequence>
<organism evidence="1">
    <name type="scientific">marine sediment metagenome</name>
    <dbReference type="NCBI Taxonomy" id="412755"/>
    <lineage>
        <taxon>unclassified sequences</taxon>
        <taxon>metagenomes</taxon>
        <taxon>ecological metagenomes</taxon>
    </lineage>
</organism>
<dbReference type="AlphaFoldDB" id="X1SKD0"/>
<gene>
    <name evidence="1" type="ORF">S12H4_34762</name>
</gene>
<proteinExistence type="predicted"/>
<dbReference type="EMBL" id="BARW01020590">
    <property type="protein sequence ID" value="GAI93418.1"/>
    <property type="molecule type" value="Genomic_DNA"/>
</dbReference>